<organism evidence="1 2">
    <name type="scientific">Laccaria amethystina LaAM-08-1</name>
    <dbReference type="NCBI Taxonomy" id="1095629"/>
    <lineage>
        <taxon>Eukaryota</taxon>
        <taxon>Fungi</taxon>
        <taxon>Dikarya</taxon>
        <taxon>Basidiomycota</taxon>
        <taxon>Agaricomycotina</taxon>
        <taxon>Agaricomycetes</taxon>
        <taxon>Agaricomycetidae</taxon>
        <taxon>Agaricales</taxon>
        <taxon>Agaricineae</taxon>
        <taxon>Hydnangiaceae</taxon>
        <taxon>Laccaria</taxon>
    </lineage>
</organism>
<dbReference type="OrthoDB" id="2995174at2759"/>
<evidence type="ECO:0000313" key="2">
    <source>
        <dbReference type="Proteomes" id="UP000054477"/>
    </source>
</evidence>
<dbReference type="HOGENOM" id="CLU_033651_2_1_1"/>
<keyword evidence="2" id="KW-1185">Reference proteome</keyword>
<dbReference type="AlphaFoldDB" id="A0A0C9WLX6"/>
<protein>
    <submittedName>
        <fullName evidence="1">Uncharacterized protein</fullName>
    </submittedName>
</protein>
<proteinExistence type="predicted"/>
<dbReference type="EMBL" id="KN839131">
    <property type="protein sequence ID" value="KIJ90685.1"/>
    <property type="molecule type" value="Genomic_DNA"/>
</dbReference>
<reference evidence="2" key="2">
    <citation type="submission" date="2015-01" db="EMBL/GenBank/DDBJ databases">
        <title>Evolutionary Origins and Diversification of the Mycorrhizal Mutualists.</title>
        <authorList>
            <consortium name="DOE Joint Genome Institute"/>
            <consortium name="Mycorrhizal Genomics Consortium"/>
            <person name="Kohler A."/>
            <person name="Kuo A."/>
            <person name="Nagy L.G."/>
            <person name="Floudas D."/>
            <person name="Copeland A."/>
            <person name="Barry K.W."/>
            <person name="Cichocki N."/>
            <person name="Veneault-Fourrey C."/>
            <person name="LaButti K."/>
            <person name="Lindquist E.A."/>
            <person name="Lipzen A."/>
            <person name="Lundell T."/>
            <person name="Morin E."/>
            <person name="Murat C."/>
            <person name="Riley R."/>
            <person name="Ohm R."/>
            <person name="Sun H."/>
            <person name="Tunlid A."/>
            <person name="Henrissat B."/>
            <person name="Grigoriev I.V."/>
            <person name="Hibbett D.S."/>
            <person name="Martin F."/>
        </authorList>
    </citation>
    <scope>NUCLEOTIDE SEQUENCE [LARGE SCALE GENOMIC DNA]</scope>
    <source>
        <strain evidence="2">LaAM-08-1</strain>
    </source>
</reference>
<reference evidence="1 2" key="1">
    <citation type="submission" date="2014-04" db="EMBL/GenBank/DDBJ databases">
        <authorList>
            <consortium name="DOE Joint Genome Institute"/>
            <person name="Kuo A."/>
            <person name="Kohler A."/>
            <person name="Nagy L.G."/>
            <person name="Floudas D."/>
            <person name="Copeland A."/>
            <person name="Barry K.W."/>
            <person name="Cichocki N."/>
            <person name="Veneault-Fourrey C."/>
            <person name="LaButti K."/>
            <person name="Lindquist E.A."/>
            <person name="Lipzen A."/>
            <person name="Lundell T."/>
            <person name="Morin E."/>
            <person name="Murat C."/>
            <person name="Sun H."/>
            <person name="Tunlid A."/>
            <person name="Henrissat B."/>
            <person name="Grigoriev I.V."/>
            <person name="Hibbett D.S."/>
            <person name="Martin F."/>
            <person name="Nordberg H.P."/>
            <person name="Cantor M.N."/>
            <person name="Hua S.X."/>
        </authorList>
    </citation>
    <scope>NUCLEOTIDE SEQUENCE [LARGE SCALE GENOMIC DNA]</scope>
    <source>
        <strain evidence="1 2">LaAM-08-1</strain>
    </source>
</reference>
<dbReference type="Proteomes" id="UP000054477">
    <property type="component" value="Unassembled WGS sequence"/>
</dbReference>
<sequence>MSSSKAGSSLLDGSGGIQPISEPKAGPRYIYYRIYTKQGALESNNPIYSNDRFISRIVSRSVAPPHTAACLKKHIFRIEKFELSTKCTLYSSLSDQAPVEDSARLALRGISGPGVSEIDPVVLVVDVSDAKKRSKVTSVEAKDLVEWSPTRRYVYYRVYDEAGEISSKTAFDDTDSCLGRVGTLCISPPYTALSLKYCIMGAEGVSPDRVCNLFEDEGGENTMKDGDTVALLSDNYPGVSKEEPLAIVYALQKDPVNPSEQSNFTKKLIVTVYGTWGDYDHTWHTTKAGEIFHTDGILLKKPYVTDSEFACYAAINSSGKKAFIHQVYSSFG</sequence>
<name>A0A0C9WLX6_9AGAR</name>
<gene>
    <name evidence="1" type="ORF">K443DRAFT_686596</name>
</gene>
<accession>A0A0C9WLX6</accession>
<evidence type="ECO:0000313" key="1">
    <source>
        <dbReference type="EMBL" id="KIJ90685.1"/>
    </source>
</evidence>